<accession>A0A2I1DD43</accession>
<dbReference type="InterPro" id="IPR013857">
    <property type="entry name" value="NADH-UbQ_OxRdtase-assoc_prot30"/>
</dbReference>
<dbReference type="GO" id="GO:0051082">
    <property type="term" value="F:unfolded protein binding"/>
    <property type="evidence" value="ECO:0007669"/>
    <property type="project" value="TreeGrafter"/>
</dbReference>
<reference evidence="7" key="1">
    <citation type="submission" date="2016-12" db="EMBL/GenBank/DDBJ databases">
        <title>The genomes of Aspergillus section Nigri reveals drivers in fungal speciation.</title>
        <authorList>
            <consortium name="DOE Joint Genome Institute"/>
            <person name="Vesth T.C."/>
            <person name="Nybo J."/>
            <person name="Theobald S."/>
            <person name="Brandl J."/>
            <person name="Frisvad J.C."/>
            <person name="Nielsen K.F."/>
            <person name="Lyhne E.K."/>
            <person name="Kogle M.E."/>
            <person name="Kuo A."/>
            <person name="Riley R."/>
            <person name="Clum A."/>
            <person name="Nolan M."/>
            <person name="Lipzen A."/>
            <person name="Salamov A."/>
            <person name="Henrissat B."/>
            <person name="Wiebenga A."/>
            <person name="De vries R.P."/>
            <person name="Grigoriev I.V."/>
            <person name="Mortensen U.H."/>
            <person name="Andersen M.R."/>
            <person name="Baker S.E."/>
        </authorList>
    </citation>
    <scope>NUCLEOTIDE SEQUENCE</scope>
    <source>
        <strain evidence="7">IBT 28561</strain>
    </source>
</reference>
<dbReference type="VEuPathDB" id="FungiDB:P168DRAFT_261717"/>
<dbReference type="InterPro" id="IPR008979">
    <property type="entry name" value="Galactose-bd-like_sf"/>
</dbReference>
<keyword evidence="8" id="KW-1185">Reference proteome</keyword>
<dbReference type="PANTHER" id="PTHR13194">
    <property type="entry name" value="COMPLEX I INTERMEDIATE-ASSOCIATED PROTEIN 30"/>
    <property type="match status" value="1"/>
</dbReference>
<comment type="subcellular location">
    <subcellularLocation>
        <location evidence="1">Mitochondrion</location>
    </subcellularLocation>
</comment>
<gene>
    <name evidence="7" type="ORF">P168DRAFT_261717</name>
</gene>
<evidence type="ECO:0000313" key="8">
    <source>
        <dbReference type="Proteomes" id="UP000234254"/>
    </source>
</evidence>
<evidence type="ECO:0000256" key="1">
    <source>
        <dbReference type="ARBA" id="ARBA00004173"/>
    </source>
</evidence>
<dbReference type="SUPFAM" id="SSF49785">
    <property type="entry name" value="Galactose-binding domain-like"/>
    <property type="match status" value="1"/>
</dbReference>
<proteinExistence type="inferred from homology"/>
<name>A0A2I1DD43_ASPC2</name>
<feature type="compositionally biased region" description="Basic and acidic residues" evidence="5">
    <location>
        <begin position="344"/>
        <end position="361"/>
    </location>
</feature>
<comment type="similarity">
    <text evidence="2">Belongs to the CIA30 family.</text>
</comment>
<protein>
    <submittedName>
        <fullName evidence="7">Complex I intermediate associated protein</fullName>
    </submittedName>
</protein>
<dbReference type="EMBL" id="MSFM01000001">
    <property type="protein sequence ID" value="PKY07775.1"/>
    <property type="molecule type" value="Genomic_DNA"/>
</dbReference>
<dbReference type="RefSeq" id="XP_024696369.1">
    <property type="nucleotide sequence ID" value="XM_024834709.1"/>
</dbReference>
<dbReference type="InterPro" id="IPR039131">
    <property type="entry name" value="NDUFAF1"/>
</dbReference>
<evidence type="ECO:0000256" key="3">
    <source>
        <dbReference type="ARBA" id="ARBA00023128"/>
    </source>
</evidence>
<dbReference type="AlphaFoldDB" id="A0A2I1DD43"/>
<sequence>MFPTARCLAAKPSGFIKRSADELSRLSKIAWNSEALHTPTKPYVFLDFEDESTVAGCKTMADRVVGGFSTANLDYEPADPASHSPAHARFHGSISTRLPNNWRVERTGYAAFRNRDRGMWLFGRLYWDIDPYTYLALRIKSDGRRYTVNIQTDSIVETDIHQHRLYTRHHRVQDAEFSSSASSSPSSSSTLDDPSLAESLYPQGIPAALSDVPPEETVFASSPTSTTASDSGWETVLLPFNSFVRTNHGYVTEPQTSLLRQRVKSIGIGLTDRIDGPYDLRIHRIWATNGMSESEIEEERRICGENALHVDEGVRTGWTGDTVGQEVAPSADASAGAGGAGARGEPKAKKGLKGLKDEWEE</sequence>
<organism evidence="7 8">
    <name type="scientific">Aspergillus campestris (strain IBT 28561)</name>
    <dbReference type="NCBI Taxonomy" id="1392248"/>
    <lineage>
        <taxon>Eukaryota</taxon>
        <taxon>Fungi</taxon>
        <taxon>Dikarya</taxon>
        <taxon>Ascomycota</taxon>
        <taxon>Pezizomycotina</taxon>
        <taxon>Eurotiomycetes</taxon>
        <taxon>Eurotiomycetidae</taxon>
        <taxon>Eurotiales</taxon>
        <taxon>Aspergillaceae</taxon>
        <taxon>Aspergillus</taxon>
        <taxon>Aspergillus subgen. Circumdati</taxon>
    </lineage>
</organism>
<feature type="compositionally biased region" description="Low complexity" evidence="5">
    <location>
        <begin position="178"/>
        <end position="195"/>
    </location>
</feature>
<dbReference type="Pfam" id="PF08547">
    <property type="entry name" value="CIA30"/>
    <property type="match status" value="2"/>
</dbReference>
<evidence type="ECO:0000313" key="7">
    <source>
        <dbReference type="EMBL" id="PKY07775.1"/>
    </source>
</evidence>
<keyword evidence="3" id="KW-0496">Mitochondrion</keyword>
<keyword evidence="4" id="KW-0143">Chaperone</keyword>
<dbReference type="GO" id="GO:0010257">
    <property type="term" value="P:NADH dehydrogenase complex assembly"/>
    <property type="evidence" value="ECO:0007669"/>
    <property type="project" value="TreeGrafter"/>
</dbReference>
<evidence type="ECO:0000259" key="6">
    <source>
        <dbReference type="Pfam" id="PF08547"/>
    </source>
</evidence>
<feature type="domain" description="NADH:ubiquinone oxidoreductase intermediate-associated protein 30" evidence="6">
    <location>
        <begin position="47"/>
        <end position="181"/>
    </location>
</feature>
<feature type="region of interest" description="Disordered" evidence="5">
    <location>
        <begin position="176"/>
        <end position="195"/>
    </location>
</feature>
<dbReference type="PANTHER" id="PTHR13194:SF18">
    <property type="entry name" value="COMPLEX I INTERMEDIATE-ASSOCIATED PROTEIN 30, MITOCHONDRIAL"/>
    <property type="match status" value="1"/>
</dbReference>
<feature type="domain" description="NADH:ubiquinone oxidoreductase intermediate-associated protein 30" evidence="6">
    <location>
        <begin position="230"/>
        <end position="282"/>
    </location>
</feature>
<evidence type="ECO:0000256" key="4">
    <source>
        <dbReference type="ARBA" id="ARBA00023186"/>
    </source>
</evidence>
<evidence type="ECO:0000256" key="2">
    <source>
        <dbReference type="ARBA" id="ARBA00007884"/>
    </source>
</evidence>
<dbReference type="GO" id="GO:0006120">
    <property type="term" value="P:mitochondrial electron transport, NADH to ubiquinone"/>
    <property type="evidence" value="ECO:0007669"/>
    <property type="project" value="TreeGrafter"/>
</dbReference>
<dbReference type="GeneID" id="36542233"/>
<evidence type="ECO:0000256" key="5">
    <source>
        <dbReference type="SAM" id="MobiDB-lite"/>
    </source>
</evidence>
<dbReference type="GO" id="GO:0005739">
    <property type="term" value="C:mitochondrion"/>
    <property type="evidence" value="ECO:0007669"/>
    <property type="project" value="UniProtKB-SubCell"/>
</dbReference>
<dbReference type="OrthoDB" id="42561at2759"/>
<comment type="caution">
    <text evidence="7">The sequence shown here is derived from an EMBL/GenBank/DDBJ whole genome shotgun (WGS) entry which is preliminary data.</text>
</comment>
<dbReference type="Proteomes" id="UP000234254">
    <property type="component" value="Unassembled WGS sequence"/>
</dbReference>
<feature type="region of interest" description="Disordered" evidence="5">
    <location>
        <begin position="324"/>
        <end position="361"/>
    </location>
</feature>